<organism evidence="1 2">
    <name type="scientific">Vaccinium darrowii</name>
    <dbReference type="NCBI Taxonomy" id="229202"/>
    <lineage>
        <taxon>Eukaryota</taxon>
        <taxon>Viridiplantae</taxon>
        <taxon>Streptophyta</taxon>
        <taxon>Embryophyta</taxon>
        <taxon>Tracheophyta</taxon>
        <taxon>Spermatophyta</taxon>
        <taxon>Magnoliopsida</taxon>
        <taxon>eudicotyledons</taxon>
        <taxon>Gunneridae</taxon>
        <taxon>Pentapetalae</taxon>
        <taxon>asterids</taxon>
        <taxon>Ericales</taxon>
        <taxon>Ericaceae</taxon>
        <taxon>Vaccinioideae</taxon>
        <taxon>Vaccinieae</taxon>
        <taxon>Vaccinium</taxon>
    </lineage>
</organism>
<keyword evidence="2" id="KW-1185">Reference proteome</keyword>
<dbReference type="Proteomes" id="UP000828048">
    <property type="component" value="Chromosome 6"/>
</dbReference>
<name>A0ACB7XCI9_9ERIC</name>
<gene>
    <name evidence="1" type="ORF">Vadar_025890</name>
</gene>
<proteinExistence type="predicted"/>
<reference evidence="1 2" key="1">
    <citation type="journal article" date="2021" name="Hortic Res">
        <title>High-quality reference genome and annotation aids understanding of berry development for evergreen blueberry (Vaccinium darrowii).</title>
        <authorList>
            <person name="Yu J."/>
            <person name="Hulse-Kemp A.M."/>
            <person name="Babiker E."/>
            <person name="Staton M."/>
        </authorList>
    </citation>
    <scope>NUCLEOTIDE SEQUENCE [LARGE SCALE GENOMIC DNA]</scope>
    <source>
        <strain evidence="2">cv. NJ 8807/NJ 8810</strain>
        <tissue evidence="1">Young leaf</tissue>
    </source>
</reference>
<accession>A0ACB7XCI9</accession>
<protein>
    <submittedName>
        <fullName evidence="1">Uncharacterized protein</fullName>
    </submittedName>
</protein>
<comment type="caution">
    <text evidence="1">The sequence shown here is derived from an EMBL/GenBank/DDBJ whole genome shotgun (WGS) entry which is preliminary data.</text>
</comment>
<sequence>MEAIDNHQEGDQMENQAASSNSNDNKAMEPEPVSLELEGVLFRHELIEIPEAPSGHGHRTKHPFQTGRSGYRGLLA</sequence>
<evidence type="ECO:0000313" key="1">
    <source>
        <dbReference type="EMBL" id="KAH7838399.1"/>
    </source>
</evidence>
<dbReference type="EMBL" id="CM037156">
    <property type="protein sequence ID" value="KAH7838399.1"/>
    <property type="molecule type" value="Genomic_DNA"/>
</dbReference>
<evidence type="ECO:0000313" key="2">
    <source>
        <dbReference type="Proteomes" id="UP000828048"/>
    </source>
</evidence>